<dbReference type="EMBL" id="AYSJ01000017">
    <property type="protein sequence ID" value="ETS29276.1"/>
    <property type="molecule type" value="Genomic_DNA"/>
</dbReference>
<reference evidence="1 2" key="1">
    <citation type="submission" date="2013-11" db="EMBL/GenBank/DDBJ databases">
        <title>Elucidation of the Photorhabdus temperata genome and generation of transposon mutant library to identify motility mutants.</title>
        <authorList>
            <person name="Hurst S.G.IV."/>
            <person name="Micheals B."/>
            <person name="Abebe-Akele F."/>
            <person name="Rowedder H."/>
            <person name="Bullock H."/>
            <person name="Jackobeck R."/>
            <person name="Janicki E."/>
            <person name="Tisa L.S."/>
        </authorList>
    </citation>
    <scope>NUCLEOTIDE SEQUENCE [LARGE SCALE GENOMIC DNA]</scope>
    <source>
        <strain evidence="1 2">NC19</strain>
    </source>
</reference>
<evidence type="ECO:0000313" key="2">
    <source>
        <dbReference type="Proteomes" id="UP000018957"/>
    </source>
</evidence>
<comment type="caution">
    <text evidence="1">The sequence shown here is derived from an EMBL/GenBank/DDBJ whole genome shotgun (WGS) entry which is preliminary data.</text>
</comment>
<evidence type="ECO:0000313" key="1">
    <source>
        <dbReference type="EMBL" id="ETS29276.1"/>
    </source>
</evidence>
<organism evidence="1 2">
    <name type="scientific">Photorhabdus khanii NC19</name>
    <dbReference type="NCBI Taxonomy" id="1004151"/>
    <lineage>
        <taxon>Bacteria</taxon>
        <taxon>Pseudomonadati</taxon>
        <taxon>Pseudomonadota</taxon>
        <taxon>Gammaproteobacteria</taxon>
        <taxon>Enterobacterales</taxon>
        <taxon>Morganellaceae</taxon>
        <taxon>Photorhabdus</taxon>
    </lineage>
</organism>
<sequence length="38" mass="4637">MECLISVNLMNHLFRCQENYRRKIVNYSDVNRDITFNS</sequence>
<gene>
    <name evidence="1" type="ORF">PTE_04498</name>
</gene>
<protein>
    <submittedName>
        <fullName evidence="1">Uncharacterized protein</fullName>
    </submittedName>
</protein>
<accession>W3V005</accession>
<name>W3V005_9GAMM</name>
<keyword evidence="2" id="KW-1185">Reference proteome</keyword>
<dbReference type="PATRIC" id="fig|1004151.3.peg.4636"/>
<dbReference type="AlphaFoldDB" id="W3V005"/>
<dbReference type="Proteomes" id="UP000018957">
    <property type="component" value="Unassembled WGS sequence"/>
</dbReference>
<proteinExistence type="predicted"/>